<evidence type="ECO:0008006" key="13">
    <source>
        <dbReference type="Google" id="ProtNLM"/>
    </source>
</evidence>
<dbReference type="InterPro" id="IPR027417">
    <property type="entry name" value="P-loop_NTPase"/>
</dbReference>
<evidence type="ECO:0000259" key="10">
    <source>
        <dbReference type="Pfam" id="PF05057"/>
    </source>
</evidence>
<dbReference type="AlphaFoldDB" id="A0AAX6MZR9"/>
<evidence type="ECO:0000259" key="9">
    <source>
        <dbReference type="Pfam" id="PF00931"/>
    </source>
</evidence>
<dbReference type="Pfam" id="PF05057">
    <property type="entry name" value="DUF676"/>
    <property type="match status" value="1"/>
</dbReference>
<name>A0AAX6MZR9_9PEZI</name>
<dbReference type="Gene3D" id="1.25.40.10">
    <property type="entry name" value="Tetratricopeptide repeat domain"/>
    <property type="match status" value="1"/>
</dbReference>
<comment type="subcellular location">
    <subcellularLocation>
        <location evidence="2">Endoplasmic reticulum</location>
    </subcellularLocation>
    <subcellularLocation>
        <location evidence="3">Membrane</location>
    </subcellularLocation>
    <subcellularLocation>
        <location evidence="1">Mitochondrion</location>
    </subcellularLocation>
</comment>
<evidence type="ECO:0000313" key="12">
    <source>
        <dbReference type="Proteomes" id="UP001369815"/>
    </source>
</evidence>
<evidence type="ECO:0000256" key="8">
    <source>
        <dbReference type="SAM" id="MobiDB-lite"/>
    </source>
</evidence>
<keyword evidence="12" id="KW-1185">Reference proteome</keyword>
<gene>
    <name evidence="11" type="ORF">Daesc_000786</name>
</gene>
<feature type="domain" description="DUF676" evidence="10">
    <location>
        <begin position="97"/>
        <end position="159"/>
    </location>
</feature>
<dbReference type="PANTHER" id="PTHR48182">
    <property type="entry name" value="PROTEIN SERAC1"/>
    <property type="match status" value="1"/>
</dbReference>
<evidence type="ECO:0000256" key="4">
    <source>
        <dbReference type="ARBA" id="ARBA00007920"/>
    </source>
</evidence>
<dbReference type="InterPro" id="IPR011990">
    <property type="entry name" value="TPR-like_helical_dom_sf"/>
</dbReference>
<dbReference type="InterPro" id="IPR007751">
    <property type="entry name" value="DUF676_lipase-like"/>
</dbReference>
<comment type="similarity">
    <text evidence="4">Belongs to the putative lipase ROG1 family.</text>
</comment>
<organism evidence="11 12">
    <name type="scientific">Daldinia eschscholtzii</name>
    <dbReference type="NCBI Taxonomy" id="292717"/>
    <lineage>
        <taxon>Eukaryota</taxon>
        <taxon>Fungi</taxon>
        <taxon>Dikarya</taxon>
        <taxon>Ascomycota</taxon>
        <taxon>Pezizomycotina</taxon>
        <taxon>Sordariomycetes</taxon>
        <taxon>Xylariomycetidae</taxon>
        <taxon>Xylariales</taxon>
        <taxon>Hypoxylaceae</taxon>
        <taxon>Daldinia</taxon>
    </lineage>
</organism>
<dbReference type="EMBL" id="JBANMG010000001">
    <property type="protein sequence ID" value="KAK6957994.1"/>
    <property type="molecule type" value="Genomic_DNA"/>
</dbReference>
<dbReference type="GO" id="GO:0043531">
    <property type="term" value="F:ADP binding"/>
    <property type="evidence" value="ECO:0007669"/>
    <property type="project" value="InterPro"/>
</dbReference>
<dbReference type="Pfam" id="PF13424">
    <property type="entry name" value="TPR_12"/>
    <property type="match status" value="1"/>
</dbReference>
<proteinExistence type="inferred from homology"/>
<protein>
    <recommendedName>
        <fullName evidence="13">NB-ARC domain-containing protein</fullName>
    </recommendedName>
</protein>
<sequence length="852" mass="96229">MLEKGLHVLFDSSRDSPDHDIPEIDIVAVHGLNFMNKPDHAQDTWKAGNSLWLTDFLPGKLEKPARIMLFSYNSSPAISASALKLDDHAKNLLQCLELERQKASERHLIFICHSLGGLVVKEALIEANQNSRYRPILEATRLLVFFATPHRGGNYANIGDVVAKIVKFGSGNRRSNKLLDELKRNSDSATKRFAQSRHIYERCLIVNFYETIPYRGLGIIVDQDSATLGLPGSCEEQVPVDADHSSICKFDSIDTANCKLVLGTIVKQIGLALDIKPGNKHWTVLRPASPIFTGRQDIIQKIKSALTSYRPNTQKRFVITGMGGMGKSEVCLRVADELRERFWGVFWVDVSSDSTAKAGFSAIATMLESKGTGIDDTRLALSNIDPKHPWILILDNADNPDIDYQQYFPSGTRGAVIITSRNPKCSTYATVGSEDLNGLNKEHCISLLRQRIKSTSSLPEFDSGDAARVVDILGSHTLAILQAGAYIAHKYCSLKEYPDIFKEKGERLLNFDLPQDQSRYRNAYATLEASAEALCNMQSEQAQDSLCLLQVLSALHYENMPLDVFQAAWNGAQEVRDEAEAEDEDGDDRVNYLKYLTDEHVSQLPDFLEPHSRTWDTYRMSKAIDLLESLALIRKSHIYKCDTVSMHPLVHSWINLRQTQAEREEYLDRGLCIFALSRYYQPDWRPYRDRIENGQLQEAIDLFEYVVQIRKTTLEETHPNRLTSQHELARAYFENGQIQEAIGLLEQVVEIERTTLDETNPSRILLQELLAEARQNYAEMTDPQPASTSSTAAEQFEPEKRRKARYKLSSAKRLFTGKHPSMSSISLIRWAKRVAMASHKNELETVDEGAED</sequence>
<dbReference type="InterPro" id="IPR029058">
    <property type="entry name" value="AB_hydrolase_fold"/>
</dbReference>
<feature type="region of interest" description="Disordered" evidence="8">
    <location>
        <begin position="780"/>
        <end position="804"/>
    </location>
</feature>
<dbReference type="PANTHER" id="PTHR48182:SF2">
    <property type="entry name" value="PROTEIN SERAC1"/>
    <property type="match status" value="1"/>
</dbReference>
<keyword evidence="5" id="KW-0256">Endoplasmic reticulum</keyword>
<dbReference type="InterPro" id="IPR052374">
    <property type="entry name" value="SERAC1"/>
</dbReference>
<evidence type="ECO:0000256" key="3">
    <source>
        <dbReference type="ARBA" id="ARBA00004370"/>
    </source>
</evidence>
<evidence type="ECO:0000256" key="7">
    <source>
        <dbReference type="ARBA" id="ARBA00023136"/>
    </source>
</evidence>
<dbReference type="GO" id="GO:0005783">
    <property type="term" value="C:endoplasmic reticulum"/>
    <property type="evidence" value="ECO:0007669"/>
    <property type="project" value="UniProtKB-SubCell"/>
</dbReference>
<comment type="caution">
    <text evidence="11">The sequence shown here is derived from an EMBL/GenBank/DDBJ whole genome shotgun (WGS) entry which is preliminary data.</text>
</comment>
<dbReference type="GO" id="GO:0005739">
    <property type="term" value="C:mitochondrion"/>
    <property type="evidence" value="ECO:0007669"/>
    <property type="project" value="UniProtKB-SubCell"/>
</dbReference>
<reference evidence="11 12" key="1">
    <citation type="journal article" date="2024" name="Front Chem Biol">
        <title>Unveiling the potential of Daldinia eschscholtzii MFLUCC 19-0629 through bioactivity and bioinformatics studies for enhanced sustainable agriculture production.</title>
        <authorList>
            <person name="Brooks S."/>
            <person name="Weaver J.A."/>
            <person name="Klomchit A."/>
            <person name="Alharthi S.A."/>
            <person name="Onlamun T."/>
            <person name="Nurani R."/>
            <person name="Vong T.K."/>
            <person name="Alberti F."/>
            <person name="Greco C."/>
        </authorList>
    </citation>
    <scope>NUCLEOTIDE SEQUENCE [LARGE SCALE GENOMIC DNA]</scope>
    <source>
        <strain evidence="11">MFLUCC 19-0629</strain>
    </source>
</reference>
<dbReference type="Proteomes" id="UP001369815">
    <property type="component" value="Unassembled WGS sequence"/>
</dbReference>
<dbReference type="SUPFAM" id="SSF48452">
    <property type="entry name" value="TPR-like"/>
    <property type="match status" value="1"/>
</dbReference>
<dbReference type="Gene3D" id="3.40.50.300">
    <property type="entry name" value="P-loop containing nucleotide triphosphate hydrolases"/>
    <property type="match status" value="1"/>
</dbReference>
<accession>A0AAX6MZR9</accession>
<keyword evidence="6" id="KW-0496">Mitochondrion</keyword>
<keyword evidence="7" id="KW-0472">Membrane</keyword>
<evidence type="ECO:0000256" key="1">
    <source>
        <dbReference type="ARBA" id="ARBA00004173"/>
    </source>
</evidence>
<dbReference type="Gene3D" id="3.40.50.1820">
    <property type="entry name" value="alpha/beta hydrolase"/>
    <property type="match status" value="1"/>
</dbReference>
<evidence type="ECO:0000256" key="6">
    <source>
        <dbReference type="ARBA" id="ARBA00023128"/>
    </source>
</evidence>
<feature type="domain" description="NB-ARC" evidence="9">
    <location>
        <begin position="296"/>
        <end position="451"/>
    </location>
</feature>
<dbReference type="Pfam" id="PF00931">
    <property type="entry name" value="NB-ARC"/>
    <property type="match status" value="1"/>
</dbReference>
<dbReference type="GO" id="GO:0016020">
    <property type="term" value="C:membrane"/>
    <property type="evidence" value="ECO:0007669"/>
    <property type="project" value="UniProtKB-SubCell"/>
</dbReference>
<feature type="compositionally biased region" description="Polar residues" evidence="8">
    <location>
        <begin position="784"/>
        <end position="793"/>
    </location>
</feature>
<dbReference type="SUPFAM" id="SSF52540">
    <property type="entry name" value="P-loop containing nucleoside triphosphate hydrolases"/>
    <property type="match status" value="1"/>
</dbReference>
<evidence type="ECO:0000256" key="5">
    <source>
        <dbReference type="ARBA" id="ARBA00022824"/>
    </source>
</evidence>
<evidence type="ECO:0000313" key="11">
    <source>
        <dbReference type="EMBL" id="KAK6957994.1"/>
    </source>
</evidence>
<dbReference type="SUPFAM" id="SSF53474">
    <property type="entry name" value="alpha/beta-Hydrolases"/>
    <property type="match status" value="1"/>
</dbReference>
<evidence type="ECO:0000256" key="2">
    <source>
        <dbReference type="ARBA" id="ARBA00004240"/>
    </source>
</evidence>
<dbReference type="InterPro" id="IPR002182">
    <property type="entry name" value="NB-ARC"/>
</dbReference>